<dbReference type="PROSITE" id="PS50887">
    <property type="entry name" value="GGDEF"/>
    <property type="match status" value="1"/>
</dbReference>
<dbReference type="NCBIfam" id="TIGR00254">
    <property type="entry name" value="GGDEF"/>
    <property type="match status" value="1"/>
</dbReference>
<comment type="catalytic activity">
    <reaction evidence="2">
        <text>2 GTP = 3',3'-c-di-GMP + 2 diphosphate</text>
        <dbReference type="Rhea" id="RHEA:24898"/>
        <dbReference type="ChEBI" id="CHEBI:33019"/>
        <dbReference type="ChEBI" id="CHEBI:37565"/>
        <dbReference type="ChEBI" id="CHEBI:58805"/>
        <dbReference type="EC" id="2.7.7.65"/>
    </reaction>
</comment>
<feature type="transmembrane region" description="Helical" evidence="3">
    <location>
        <begin position="84"/>
        <end position="103"/>
    </location>
</feature>
<dbReference type="GO" id="GO:0052621">
    <property type="term" value="F:diguanylate cyclase activity"/>
    <property type="evidence" value="ECO:0007669"/>
    <property type="project" value="UniProtKB-EC"/>
</dbReference>
<keyword evidence="3" id="KW-0812">Transmembrane</keyword>
<dbReference type="Pfam" id="PF00990">
    <property type="entry name" value="GGDEF"/>
    <property type="match status" value="1"/>
</dbReference>
<dbReference type="PANTHER" id="PTHR45138">
    <property type="entry name" value="REGULATORY COMPONENTS OF SENSORY TRANSDUCTION SYSTEM"/>
    <property type="match status" value="1"/>
</dbReference>
<dbReference type="CDD" id="cd01949">
    <property type="entry name" value="GGDEF"/>
    <property type="match status" value="1"/>
</dbReference>
<proteinExistence type="predicted"/>
<dbReference type="AlphaFoldDB" id="A0A6M4GFC9"/>
<dbReference type="InterPro" id="IPR050469">
    <property type="entry name" value="Diguanylate_Cyclase"/>
</dbReference>
<dbReference type="InterPro" id="IPR029787">
    <property type="entry name" value="Nucleotide_cyclase"/>
</dbReference>
<keyword evidence="5" id="KW-0614">Plasmid</keyword>
<evidence type="ECO:0000256" key="3">
    <source>
        <dbReference type="SAM" id="Phobius"/>
    </source>
</evidence>
<keyword evidence="3" id="KW-0472">Membrane</keyword>
<dbReference type="SMART" id="SM00267">
    <property type="entry name" value="GGDEF"/>
    <property type="match status" value="1"/>
</dbReference>
<evidence type="ECO:0000256" key="2">
    <source>
        <dbReference type="ARBA" id="ARBA00034247"/>
    </source>
</evidence>
<dbReference type="SUPFAM" id="SSF55073">
    <property type="entry name" value="Nucleotide cyclase"/>
    <property type="match status" value="1"/>
</dbReference>
<accession>A0A6M4GFC9</accession>
<keyword evidence="3" id="KW-1133">Transmembrane helix</keyword>
<feature type="domain" description="GGDEF" evidence="4">
    <location>
        <begin position="268"/>
        <end position="397"/>
    </location>
</feature>
<feature type="transmembrane region" description="Helical" evidence="3">
    <location>
        <begin position="52"/>
        <end position="72"/>
    </location>
</feature>
<reference evidence="5 6" key="1">
    <citation type="submission" date="2020-04" db="EMBL/GenBank/DDBJ databases">
        <title>The Whole Genome Analysis of High salt-tolerant Sphingobium yanoikuyae YC-XJ2 with Aryl organophosphorus flame retardants (aryl-OPFRs)-degrading capacity and characteristics of Related phosphotriesterase.</title>
        <authorList>
            <person name="Li X."/>
        </authorList>
    </citation>
    <scope>NUCLEOTIDE SEQUENCE [LARGE SCALE GENOMIC DNA]</scope>
    <source>
        <strain evidence="5 6">YC-XJ2</strain>
        <plasmid evidence="6">p-b-sy</plasmid>
    </source>
</reference>
<feature type="transmembrane region" description="Helical" evidence="3">
    <location>
        <begin position="169"/>
        <end position="191"/>
    </location>
</feature>
<protein>
    <recommendedName>
        <fullName evidence="1">diguanylate cyclase</fullName>
        <ecNumber evidence="1">2.7.7.65</ecNumber>
    </recommendedName>
</protein>
<dbReference type="Gene3D" id="3.30.70.270">
    <property type="match status" value="1"/>
</dbReference>
<feature type="transmembrane region" description="Helical" evidence="3">
    <location>
        <begin position="20"/>
        <end position="40"/>
    </location>
</feature>
<dbReference type="Proteomes" id="UP000502611">
    <property type="component" value="Plasmid p-B-Sy"/>
</dbReference>
<dbReference type="FunFam" id="3.30.70.270:FF:000001">
    <property type="entry name" value="Diguanylate cyclase domain protein"/>
    <property type="match status" value="1"/>
</dbReference>
<evidence type="ECO:0000313" key="6">
    <source>
        <dbReference type="Proteomes" id="UP000502611"/>
    </source>
</evidence>
<dbReference type="EC" id="2.7.7.65" evidence="1"/>
<geneLocation type="plasmid" evidence="6">
    <name>p-b-sy</name>
</geneLocation>
<name>A0A6M4GFC9_SPHYA</name>
<feature type="transmembrane region" description="Helical" evidence="3">
    <location>
        <begin position="110"/>
        <end position="129"/>
    </location>
</feature>
<dbReference type="InterPro" id="IPR043128">
    <property type="entry name" value="Rev_trsase/Diguanyl_cyclase"/>
</dbReference>
<dbReference type="InterPro" id="IPR000160">
    <property type="entry name" value="GGDEF_dom"/>
</dbReference>
<evidence type="ECO:0000313" key="5">
    <source>
        <dbReference type="EMBL" id="QJR06002.1"/>
    </source>
</evidence>
<dbReference type="PANTHER" id="PTHR45138:SF9">
    <property type="entry name" value="DIGUANYLATE CYCLASE DGCM-RELATED"/>
    <property type="match status" value="1"/>
</dbReference>
<gene>
    <name evidence="5" type="ORF">HH800_27485</name>
</gene>
<sequence length="404" mass="43608">MLTRLAYPCRKAKGSCAYEWAVVLLIVNAVVAGLFALSYFLIARISRGQRPVIAFGVSYLLGMVTPISEIAIRLTDYPAPFMLASYMALLGGFLAMAAALSIFHRKRPPWTAIATLAVLGLITRIAIWGGTRDDLIYELAFQLPLALGILLCSHTAFRTGKGQLNHTLAGLFLLSGLNFFIKPFVAAALGSGQTARDYAGSAYALYSQASTAILLTAAGLTVLLIVIQTTIQEYVRTAETDHLSGLLNRCGFDRQAQALLASAPIGKRQLCAVMIDLDHFKRINDCFGHDMGDRVIQAFADILRSTAPKSAHLARTGGEEFVILLNRVSAPAAGLIVEAMRAHTREHGQADLPTFSFSAGIAQYQAGDSLADLMRRADQACYRPKTLGRDRIETDDGIAKAVNA</sequence>
<evidence type="ECO:0000256" key="1">
    <source>
        <dbReference type="ARBA" id="ARBA00012528"/>
    </source>
</evidence>
<organism evidence="5 6">
    <name type="scientific">Sphingobium yanoikuyae</name>
    <name type="common">Sphingomonas yanoikuyae</name>
    <dbReference type="NCBI Taxonomy" id="13690"/>
    <lineage>
        <taxon>Bacteria</taxon>
        <taxon>Pseudomonadati</taxon>
        <taxon>Pseudomonadota</taxon>
        <taxon>Alphaproteobacteria</taxon>
        <taxon>Sphingomonadales</taxon>
        <taxon>Sphingomonadaceae</taxon>
        <taxon>Sphingobium</taxon>
    </lineage>
</organism>
<feature type="transmembrane region" description="Helical" evidence="3">
    <location>
        <begin position="203"/>
        <end position="227"/>
    </location>
</feature>
<feature type="transmembrane region" description="Helical" evidence="3">
    <location>
        <begin position="135"/>
        <end position="157"/>
    </location>
</feature>
<dbReference type="EMBL" id="CP053023">
    <property type="protein sequence ID" value="QJR06002.1"/>
    <property type="molecule type" value="Genomic_DNA"/>
</dbReference>
<evidence type="ECO:0000259" key="4">
    <source>
        <dbReference type="PROSITE" id="PS50887"/>
    </source>
</evidence>